<dbReference type="Proteomes" id="UP000244811">
    <property type="component" value="Chromosome 2"/>
</dbReference>
<evidence type="ECO:0000259" key="2">
    <source>
        <dbReference type="PROSITE" id="PS52002"/>
    </source>
</evidence>
<dbReference type="InterPro" id="IPR010920">
    <property type="entry name" value="LSM_dom_sf"/>
</dbReference>
<evidence type="ECO:0000313" key="4">
    <source>
        <dbReference type="Proteomes" id="UP000244811"/>
    </source>
</evidence>
<sequence>MDPPVAHQEPLDMIRLNLDEMIYLKCKNGREIVGRLHAFDDHCNMVLSEVTETITTVDGEPNTNQEPTKRQPHRFRTRGFPDPIVTPSTMKRISIA</sequence>
<gene>
    <name evidence="3" type="ORF">MACK_003461</name>
</gene>
<feature type="domain" description="Sm" evidence="2">
    <location>
        <begin position="9"/>
        <end position="96"/>
    </location>
</feature>
<dbReference type="EMBL" id="CP056071">
    <property type="protein sequence ID" value="UVC49847.1"/>
    <property type="molecule type" value="Genomic_DNA"/>
</dbReference>
<organism evidence="3 4">
    <name type="scientific">Theileria orientalis</name>
    <dbReference type="NCBI Taxonomy" id="68886"/>
    <lineage>
        <taxon>Eukaryota</taxon>
        <taxon>Sar</taxon>
        <taxon>Alveolata</taxon>
        <taxon>Apicomplexa</taxon>
        <taxon>Aconoidasida</taxon>
        <taxon>Piroplasmida</taxon>
        <taxon>Theileriidae</taxon>
        <taxon>Theileria</taxon>
    </lineage>
</organism>
<dbReference type="SMART" id="SM00651">
    <property type="entry name" value="Sm"/>
    <property type="match status" value="1"/>
</dbReference>
<dbReference type="PANTHER" id="PTHR13110">
    <property type="entry name" value="U6 SNRNA-ASSOCIATED SM-LIKE PROTEIN LSM3"/>
    <property type="match status" value="1"/>
</dbReference>
<dbReference type="Gene3D" id="2.30.30.100">
    <property type="match status" value="1"/>
</dbReference>
<dbReference type="SUPFAM" id="SSF50182">
    <property type="entry name" value="Sm-like ribonucleoproteins"/>
    <property type="match status" value="1"/>
</dbReference>
<reference evidence="3" key="1">
    <citation type="submission" date="2022-07" db="EMBL/GenBank/DDBJ databases">
        <title>Evaluation of T. orientalis genome assembly methods using nanopore sequencing and analysis of variation between genomes.</title>
        <authorList>
            <person name="Yam J."/>
            <person name="Micallef M.L."/>
            <person name="Liu M."/>
            <person name="Djordjevic S.P."/>
            <person name="Bogema D.R."/>
            <person name="Jenkins C."/>
        </authorList>
    </citation>
    <scope>NUCLEOTIDE SEQUENCE</scope>
    <source>
        <strain evidence="3">Goon Nure</strain>
    </source>
</reference>
<evidence type="ECO:0000256" key="1">
    <source>
        <dbReference type="SAM" id="MobiDB-lite"/>
    </source>
</evidence>
<dbReference type="AlphaFoldDB" id="A0A976SJ83"/>
<dbReference type="InterPro" id="IPR047575">
    <property type="entry name" value="Sm"/>
</dbReference>
<feature type="region of interest" description="Disordered" evidence="1">
    <location>
        <begin position="57"/>
        <end position="88"/>
    </location>
</feature>
<dbReference type="PROSITE" id="PS52002">
    <property type="entry name" value="SM"/>
    <property type="match status" value="1"/>
</dbReference>
<dbReference type="GO" id="GO:0003723">
    <property type="term" value="F:RNA binding"/>
    <property type="evidence" value="ECO:0007669"/>
    <property type="project" value="InterPro"/>
</dbReference>
<proteinExistence type="predicted"/>
<name>A0A976SJ83_THEOR</name>
<protein>
    <submittedName>
        <fullName evidence="3">U6 snRNA-associated sm-like protein Lsm3</fullName>
    </submittedName>
</protein>
<evidence type="ECO:0000313" key="3">
    <source>
        <dbReference type="EMBL" id="UVC49847.1"/>
    </source>
</evidence>
<feature type="compositionally biased region" description="Polar residues" evidence="1">
    <location>
        <begin position="57"/>
        <end position="66"/>
    </location>
</feature>
<dbReference type="InterPro" id="IPR040002">
    <property type="entry name" value="Sm-like_LSM3"/>
</dbReference>
<dbReference type="InterPro" id="IPR001163">
    <property type="entry name" value="Sm_dom_euk/arc"/>
</dbReference>
<accession>A0A976SJ83</accession>
<dbReference type="Pfam" id="PF01423">
    <property type="entry name" value="LSM"/>
    <property type="match status" value="1"/>
</dbReference>